<organism evidence="1">
    <name type="scientific">Brassica napus</name>
    <name type="common">Rape</name>
    <dbReference type="NCBI Taxonomy" id="3708"/>
    <lineage>
        <taxon>Eukaryota</taxon>
        <taxon>Viridiplantae</taxon>
        <taxon>Streptophyta</taxon>
        <taxon>Embryophyta</taxon>
        <taxon>Tracheophyta</taxon>
        <taxon>Spermatophyta</taxon>
        <taxon>Magnoliopsida</taxon>
        <taxon>eudicotyledons</taxon>
        <taxon>Gunneridae</taxon>
        <taxon>Pentapetalae</taxon>
        <taxon>rosids</taxon>
        <taxon>malvids</taxon>
        <taxon>Brassicales</taxon>
        <taxon>Brassicaceae</taxon>
        <taxon>Brassiceae</taxon>
        <taxon>Brassica</taxon>
    </lineage>
</organism>
<protein>
    <submittedName>
        <fullName evidence="1">(rape) hypothetical protein</fullName>
    </submittedName>
</protein>
<sequence>MLKLCIYIKSSLCTNLSTSSQPWNRFIFPGKIKMI</sequence>
<evidence type="ECO:0000313" key="1">
    <source>
        <dbReference type="EMBL" id="CAF2058116.1"/>
    </source>
</evidence>
<dbReference type="AlphaFoldDB" id="A0A816QBZ5"/>
<reference evidence="1" key="1">
    <citation type="submission" date="2021-01" db="EMBL/GenBank/DDBJ databases">
        <authorList>
            <consortium name="Genoscope - CEA"/>
            <person name="William W."/>
        </authorList>
    </citation>
    <scope>NUCLEOTIDE SEQUENCE</scope>
</reference>
<accession>A0A816QBZ5</accession>
<name>A0A816QBZ5_BRANA</name>
<dbReference type="Proteomes" id="UP001295469">
    <property type="component" value="Chromosome C06"/>
</dbReference>
<gene>
    <name evidence="1" type="ORF">DARMORV10_C06P19950.1</name>
</gene>
<proteinExistence type="predicted"/>
<dbReference type="EMBL" id="HG994370">
    <property type="protein sequence ID" value="CAF2058116.1"/>
    <property type="molecule type" value="Genomic_DNA"/>
</dbReference>
<feature type="non-terminal residue" evidence="1">
    <location>
        <position position="35"/>
    </location>
</feature>